<dbReference type="InterPro" id="IPR002930">
    <property type="entry name" value="GCV_H"/>
</dbReference>
<evidence type="ECO:0000256" key="3">
    <source>
        <dbReference type="HAMAP-Rule" id="MF_00272"/>
    </source>
</evidence>
<dbReference type="Pfam" id="PF01597">
    <property type="entry name" value="GCV_H"/>
    <property type="match status" value="1"/>
</dbReference>
<comment type="function">
    <text evidence="3">The glycine cleavage system catalyzes the degradation of glycine. The H protein shuttles the methylamine group of glycine from the P protein to the T protein.</text>
</comment>
<protein>
    <recommendedName>
        <fullName evidence="3">Glycine cleavage system H protein</fullName>
    </recommendedName>
</protein>
<keyword evidence="7" id="KW-1185">Reference proteome</keyword>
<dbReference type="PANTHER" id="PTHR11715">
    <property type="entry name" value="GLYCINE CLEAVAGE SYSTEM H PROTEIN"/>
    <property type="match status" value="1"/>
</dbReference>
<comment type="cofactor">
    <cofactor evidence="3">
        <name>(R)-lipoate</name>
        <dbReference type="ChEBI" id="CHEBI:83088"/>
    </cofactor>
    <text evidence="3">Binds 1 lipoyl cofactor covalently.</text>
</comment>
<dbReference type="InterPro" id="IPR011053">
    <property type="entry name" value="Single_hybrid_motif"/>
</dbReference>
<gene>
    <name evidence="3 6" type="primary">gcvH</name>
    <name evidence="6" type="ORF">D7W81_08200</name>
</gene>
<dbReference type="OrthoDB" id="9796712at2"/>
<dbReference type="NCBIfam" id="TIGR00527">
    <property type="entry name" value="gcvH"/>
    <property type="match status" value="1"/>
</dbReference>
<reference evidence="7" key="1">
    <citation type="submission" date="2018-09" db="EMBL/GenBank/DDBJ databases">
        <authorList>
            <person name="Livingstone P.G."/>
            <person name="Whitworth D.E."/>
        </authorList>
    </citation>
    <scope>NUCLEOTIDE SEQUENCE [LARGE SCALE GENOMIC DNA]</scope>
    <source>
        <strain evidence="7">AB050A</strain>
    </source>
</reference>
<organism evidence="6 7">
    <name type="scientific">Corallococcus aberystwythensis</name>
    <dbReference type="NCBI Taxonomy" id="2316722"/>
    <lineage>
        <taxon>Bacteria</taxon>
        <taxon>Pseudomonadati</taxon>
        <taxon>Myxococcota</taxon>
        <taxon>Myxococcia</taxon>
        <taxon>Myxococcales</taxon>
        <taxon>Cystobacterineae</taxon>
        <taxon>Myxococcaceae</taxon>
        <taxon>Corallococcus</taxon>
    </lineage>
</organism>
<sequence length="127" mass="13605">MSGNIPQDLKYTKEHEWARITGKTVVVGVTAHAQEALGDVVYVELPKLGVQLVEGKQFGVIESTKAVSDLYAPISGTVVKVNDELTGNPSIINTDPYGAGWIVEVEPLDAEQVGKLLDAAAYEPLTK</sequence>
<dbReference type="PROSITE" id="PS50968">
    <property type="entry name" value="BIOTINYL_LIPOYL"/>
    <property type="match status" value="1"/>
</dbReference>
<evidence type="ECO:0000256" key="2">
    <source>
        <dbReference type="ARBA" id="ARBA00022823"/>
    </source>
</evidence>
<dbReference type="GO" id="GO:0005960">
    <property type="term" value="C:glycine cleavage complex"/>
    <property type="evidence" value="ECO:0007669"/>
    <property type="project" value="InterPro"/>
</dbReference>
<name>A0A3A8QQU4_9BACT</name>
<evidence type="ECO:0000256" key="4">
    <source>
        <dbReference type="PIRSR" id="PIRSR617453-50"/>
    </source>
</evidence>
<dbReference type="CDD" id="cd06848">
    <property type="entry name" value="GCS_H"/>
    <property type="match status" value="1"/>
</dbReference>
<dbReference type="PANTHER" id="PTHR11715:SF3">
    <property type="entry name" value="GLYCINE CLEAVAGE SYSTEM H PROTEIN-RELATED"/>
    <property type="match status" value="1"/>
</dbReference>
<dbReference type="InterPro" id="IPR033753">
    <property type="entry name" value="GCV_H/Fam206"/>
</dbReference>
<dbReference type="SUPFAM" id="SSF51230">
    <property type="entry name" value="Single hybrid motif"/>
    <property type="match status" value="1"/>
</dbReference>
<evidence type="ECO:0000313" key="7">
    <source>
        <dbReference type="Proteomes" id="UP000267003"/>
    </source>
</evidence>
<evidence type="ECO:0000313" key="6">
    <source>
        <dbReference type="EMBL" id="RKH71083.1"/>
    </source>
</evidence>
<dbReference type="PROSITE" id="PS00189">
    <property type="entry name" value="LIPOYL"/>
    <property type="match status" value="1"/>
</dbReference>
<dbReference type="GO" id="GO:0009249">
    <property type="term" value="P:protein lipoylation"/>
    <property type="evidence" value="ECO:0007669"/>
    <property type="project" value="TreeGrafter"/>
</dbReference>
<dbReference type="GO" id="GO:0005829">
    <property type="term" value="C:cytosol"/>
    <property type="evidence" value="ECO:0007669"/>
    <property type="project" value="TreeGrafter"/>
</dbReference>
<comment type="similarity">
    <text evidence="1 3">Belongs to the GcvH family.</text>
</comment>
<evidence type="ECO:0000256" key="1">
    <source>
        <dbReference type="ARBA" id="ARBA00009249"/>
    </source>
</evidence>
<comment type="caution">
    <text evidence="6">The sequence shown here is derived from an EMBL/GenBank/DDBJ whole genome shotgun (WGS) entry which is preliminary data.</text>
</comment>
<feature type="modified residue" description="N6-lipoyllysine" evidence="3 4">
    <location>
        <position position="65"/>
    </location>
</feature>
<dbReference type="AlphaFoldDB" id="A0A3A8QQU4"/>
<dbReference type="NCBIfam" id="NF002270">
    <property type="entry name" value="PRK01202.1"/>
    <property type="match status" value="1"/>
</dbReference>
<keyword evidence="2 3" id="KW-0450">Lipoyl</keyword>
<feature type="domain" description="Lipoyl-binding" evidence="5">
    <location>
        <begin position="24"/>
        <end position="106"/>
    </location>
</feature>
<dbReference type="InterPro" id="IPR003016">
    <property type="entry name" value="2-oxoA_DH_lipoyl-BS"/>
</dbReference>
<dbReference type="Proteomes" id="UP000267003">
    <property type="component" value="Unassembled WGS sequence"/>
</dbReference>
<dbReference type="RefSeq" id="WP_120554784.1">
    <property type="nucleotide sequence ID" value="NZ_RAWK01000037.1"/>
</dbReference>
<dbReference type="Gene3D" id="2.40.50.100">
    <property type="match status" value="1"/>
</dbReference>
<dbReference type="GO" id="GO:0019464">
    <property type="term" value="P:glycine decarboxylation via glycine cleavage system"/>
    <property type="evidence" value="ECO:0007669"/>
    <property type="project" value="UniProtKB-UniRule"/>
</dbReference>
<evidence type="ECO:0000259" key="5">
    <source>
        <dbReference type="PROSITE" id="PS50968"/>
    </source>
</evidence>
<comment type="subunit">
    <text evidence="3">The glycine cleavage system is composed of four proteins: P, T, L and H.</text>
</comment>
<dbReference type="HAMAP" id="MF_00272">
    <property type="entry name" value="GcvH"/>
    <property type="match status" value="1"/>
</dbReference>
<dbReference type="InterPro" id="IPR000089">
    <property type="entry name" value="Biotin_lipoyl"/>
</dbReference>
<accession>A0A3A8QQU4</accession>
<proteinExistence type="inferred from homology"/>
<dbReference type="InterPro" id="IPR017453">
    <property type="entry name" value="GCV_H_sub"/>
</dbReference>
<dbReference type="EMBL" id="RAWK01000037">
    <property type="protein sequence ID" value="RKH71083.1"/>
    <property type="molecule type" value="Genomic_DNA"/>
</dbReference>